<evidence type="ECO:0000313" key="4">
    <source>
        <dbReference type="Proteomes" id="UP001430848"/>
    </source>
</evidence>
<reference evidence="3 4" key="1">
    <citation type="submission" date="2024-02" db="EMBL/GenBank/DDBJ databases">
        <title>De novo assembly and annotation of 12 fungi associated with fruit tree decline syndrome in Ontario, Canada.</title>
        <authorList>
            <person name="Sulman M."/>
            <person name="Ellouze W."/>
            <person name="Ilyukhin E."/>
        </authorList>
    </citation>
    <scope>NUCLEOTIDE SEQUENCE [LARGE SCALE GENOMIC DNA]</scope>
    <source>
        <strain evidence="3 4">M169</strain>
    </source>
</reference>
<dbReference type="SUPFAM" id="SSF51735">
    <property type="entry name" value="NAD(P)-binding Rossmann-fold domains"/>
    <property type="match status" value="1"/>
</dbReference>
<dbReference type="InterPro" id="IPR050129">
    <property type="entry name" value="Zn_alcohol_dh"/>
</dbReference>
<comment type="caution">
    <text evidence="3">The sequence shown here is derived from an EMBL/GenBank/DDBJ whole genome shotgun (WGS) entry which is preliminary data.</text>
</comment>
<dbReference type="PANTHER" id="PTHR43401">
    <property type="entry name" value="L-THREONINE 3-DEHYDROGENASE"/>
    <property type="match status" value="1"/>
</dbReference>
<keyword evidence="1" id="KW-0560">Oxidoreductase</keyword>
<dbReference type="InterPro" id="IPR036291">
    <property type="entry name" value="NAD(P)-bd_dom_sf"/>
</dbReference>
<dbReference type="InterPro" id="IPR013149">
    <property type="entry name" value="ADH-like_C"/>
</dbReference>
<dbReference type="Proteomes" id="UP001430848">
    <property type="component" value="Unassembled WGS sequence"/>
</dbReference>
<gene>
    <name evidence="3" type="ORF">SLS63_013502</name>
</gene>
<sequence>MTSVRVYHFVVILKNASRPPGSVSFVDAAVATDSVATAYHAVVAEGRVSESTTVAVIGLGGLGLNGVAIAALCGARVFGVDVNTDKYEQARKLGAIHCATSLKQFEGETFDVVLDFAGAQPTVEAAVATVRPGGTVVLVGLAAQKVQITTTSLVTQNVSLKGSTSASIQQFREVLDLLASGSLKPYVEEIPFEDIPKGLEMLGRARSMGGFPQFRRGFIRHY</sequence>
<dbReference type="PANTHER" id="PTHR43401:SF2">
    <property type="entry name" value="L-THREONINE 3-DEHYDROGENASE"/>
    <property type="match status" value="1"/>
</dbReference>
<evidence type="ECO:0000259" key="2">
    <source>
        <dbReference type="Pfam" id="PF00107"/>
    </source>
</evidence>
<dbReference type="Gene3D" id="3.40.50.720">
    <property type="entry name" value="NAD(P)-binding Rossmann-like Domain"/>
    <property type="match status" value="1"/>
</dbReference>
<organism evidence="3 4">
    <name type="scientific">Diaporthe eres</name>
    <name type="common">Phomopsis oblonga</name>
    <dbReference type="NCBI Taxonomy" id="83184"/>
    <lineage>
        <taxon>Eukaryota</taxon>
        <taxon>Fungi</taxon>
        <taxon>Dikarya</taxon>
        <taxon>Ascomycota</taxon>
        <taxon>Pezizomycotina</taxon>
        <taxon>Sordariomycetes</taxon>
        <taxon>Sordariomycetidae</taxon>
        <taxon>Diaporthales</taxon>
        <taxon>Diaporthaceae</taxon>
        <taxon>Diaporthe</taxon>
        <taxon>Diaporthe eres species complex</taxon>
    </lineage>
</organism>
<feature type="domain" description="Alcohol dehydrogenase-like C-terminal" evidence="2">
    <location>
        <begin position="61"/>
        <end position="179"/>
    </location>
</feature>
<dbReference type="Pfam" id="PF00107">
    <property type="entry name" value="ADH_zinc_N"/>
    <property type="match status" value="1"/>
</dbReference>
<evidence type="ECO:0000313" key="3">
    <source>
        <dbReference type="EMBL" id="KAK7708365.1"/>
    </source>
</evidence>
<protein>
    <recommendedName>
        <fullName evidence="2">Alcohol dehydrogenase-like C-terminal domain-containing protein</fullName>
    </recommendedName>
</protein>
<evidence type="ECO:0000256" key="1">
    <source>
        <dbReference type="ARBA" id="ARBA00023002"/>
    </source>
</evidence>
<dbReference type="Gene3D" id="3.90.180.10">
    <property type="entry name" value="Medium-chain alcohol dehydrogenases, catalytic domain"/>
    <property type="match status" value="1"/>
</dbReference>
<accession>A0ABR1NNB1</accession>
<keyword evidence="4" id="KW-1185">Reference proteome</keyword>
<name>A0ABR1NNB1_DIAER</name>
<proteinExistence type="predicted"/>
<dbReference type="EMBL" id="JAKNSF020000185">
    <property type="protein sequence ID" value="KAK7708365.1"/>
    <property type="molecule type" value="Genomic_DNA"/>
</dbReference>